<gene>
    <name evidence="1" type="ORF">Pmar_PMAR022657</name>
</gene>
<accession>C5L9K7</accession>
<evidence type="ECO:0000313" key="1">
    <source>
        <dbReference type="EMBL" id="EER06600.1"/>
    </source>
</evidence>
<dbReference type="GeneID" id="9055933"/>
<dbReference type="AlphaFoldDB" id="C5L9K7"/>
<dbReference type="RefSeq" id="XP_002774784.1">
    <property type="nucleotide sequence ID" value="XM_002774738.1"/>
</dbReference>
<name>C5L9K7_PERM5</name>
<proteinExistence type="predicted"/>
<organism evidence="2">
    <name type="scientific">Perkinsus marinus (strain ATCC 50983 / TXsc)</name>
    <dbReference type="NCBI Taxonomy" id="423536"/>
    <lineage>
        <taxon>Eukaryota</taxon>
        <taxon>Sar</taxon>
        <taxon>Alveolata</taxon>
        <taxon>Perkinsozoa</taxon>
        <taxon>Perkinsea</taxon>
        <taxon>Perkinsida</taxon>
        <taxon>Perkinsidae</taxon>
        <taxon>Perkinsus</taxon>
    </lineage>
</organism>
<reference evidence="1 2" key="1">
    <citation type="submission" date="2008-07" db="EMBL/GenBank/DDBJ databases">
        <authorList>
            <person name="El-Sayed N."/>
            <person name="Caler E."/>
            <person name="Inman J."/>
            <person name="Amedeo P."/>
            <person name="Hass B."/>
            <person name="Wortman J."/>
        </authorList>
    </citation>
    <scope>NUCLEOTIDE SEQUENCE [LARGE SCALE GENOMIC DNA]</scope>
    <source>
        <strain evidence="2">ATCC 50983 / TXsc</strain>
    </source>
</reference>
<evidence type="ECO:0000313" key="2">
    <source>
        <dbReference type="Proteomes" id="UP000007800"/>
    </source>
</evidence>
<keyword evidence="2" id="KW-1185">Reference proteome</keyword>
<sequence length="76" mass="8417">MLTIAVRRSRATGECRAMRKHRQAAGGELWGSTEMGFLPVEKTVAIDPTQHTEWLASKALGDGMQEFEDIVEADVQ</sequence>
<dbReference type="EMBL" id="GG680505">
    <property type="protein sequence ID" value="EER06600.1"/>
    <property type="molecule type" value="Genomic_DNA"/>
</dbReference>
<dbReference type="Proteomes" id="UP000007800">
    <property type="component" value="Unassembled WGS sequence"/>
</dbReference>
<protein>
    <submittedName>
        <fullName evidence="1">Uncharacterized protein</fullName>
    </submittedName>
</protein>
<dbReference type="InParanoid" id="C5L9K7"/>